<feature type="domain" description="CxC2-like cysteine cluster KDZ transposase-associated" evidence="2">
    <location>
        <begin position="302"/>
        <end position="407"/>
    </location>
</feature>
<dbReference type="Pfam" id="PF18758">
    <property type="entry name" value="KDZ"/>
    <property type="match status" value="1"/>
</dbReference>
<keyword evidence="4" id="KW-1185">Reference proteome</keyword>
<dbReference type="RefSeq" id="XP_060322250.1">
    <property type="nucleotide sequence ID" value="XM_060479086.1"/>
</dbReference>
<evidence type="ECO:0000313" key="4">
    <source>
        <dbReference type="Proteomes" id="UP001175211"/>
    </source>
</evidence>
<dbReference type="InterPro" id="IPR040521">
    <property type="entry name" value="KDZ"/>
</dbReference>
<dbReference type="Pfam" id="PF18803">
    <property type="entry name" value="CxC2"/>
    <property type="match status" value="1"/>
</dbReference>
<reference evidence="3" key="1">
    <citation type="submission" date="2023-06" db="EMBL/GenBank/DDBJ databases">
        <authorList>
            <consortium name="Lawrence Berkeley National Laboratory"/>
            <person name="Ahrendt S."/>
            <person name="Sahu N."/>
            <person name="Indic B."/>
            <person name="Wong-Bajracharya J."/>
            <person name="Merenyi Z."/>
            <person name="Ke H.-M."/>
            <person name="Monk M."/>
            <person name="Kocsube S."/>
            <person name="Drula E."/>
            <person name="Lipzen A."/>
            <person name="Balint B."/>
            <person name="Henrissat B."/>
            <person name="Andreopoulos B."/>
            <person name="Martin F.M."/>
            <person name="Harder C.B."/>
            <person name="Rigling D."/>
            <person name="Ford K.L."/>
            <person name="Foster G.D."/>
            <person name="Pangilinan J."/>
            <person name="Papanicolaou A."/>
            <person name="Barry K."/>
            <person name="LaButti K."/>
            <person name="Viragh M."/>
            <person name="Koriabine M."/>
            <person name="Yan M."/>
            <person name="Riley R."/>
            <person name="Champramary S."/>
            <person name="Plett K.L."/>
            <person name="Tsai I.J."/>
            <person name="Slot J."/>
            <person name="Sipos G."/>
            <person name="Plett J."/>
            <person name="Nagy L.G."/>
            <person name="Grigoriev I.V."/>
        </authorList>
    </citation>
    <scope>NUCLEOTIDE SEQUENCE</scope>
    <source>
        <strain evidence="3">CCBAS 213</strain>
    </source>
</reference>
<dbReference type="EMBL" id="JAUEPS010000127">
    <property type="protein sequence ID" value="KAK0436328.1"/>
    <property type="molecule type" value="Genomic_DNA"/>
</dbReference>
<gene>
    <name evidence="3" type="ORF">EV420DRAFT_1672310</name>
</gene>
<evidence type="ECO:0000259" key="2">
    <source>
        <dbReference type="Pfam" id="PF18803"/>
    </source>
</evidence>
<accession>A0AA39J586</accession>
<dbReference type="AlphaFoldDB" id="A0AA39J586"/>
<comment type="caution">
    <text evidence="3">The sequence shown here is derived from an EMBL/GenBank/DDBJ whole genome shotgun (WGS) entry which is preliminary data.</text>
</comment>
<dbReference type="PANTHER" id="PTHR33096:SF1">
    <property type="entry name" value="CXC1-LIKE CYSTEINE CLUSTER ASSOCIATED WITH KDZ TRANSPOSASES DOMAIN-CONTAINING PROTEIN"/>
    <property type="match status" value="1"/>
</dbReference>
<sequence length="1110" mass="127598">MSSEMPMGCRAHRDFLRLYLPEYYRVKSVAKQQPRLFAQFQSRMWTLWMRRWHPEMQPPDPEDAKAVEDWMKYRQRILCKIIRTMSYWIPFYVADLKKKKLALEEAKAHSSTEDDEALVDQISMWKYNPKKHGKNGPARDITIHDYAENQPSAPAVDQYQHTHFSMREKEGPTGVRVCPSVRNSSLVVPSLGSQHPETDKHLYPSIEELSSTSFLDPDYAPPSAEIQGSGEEEECDTRAPRPLGDHPLFVWSQLRSEFLDEILKLDAFETDDSSTCIVAEHQGLPLHKIEEWQSSFFRKTTLAKLGLNFDLGHEWGTPCLFPSIVSDFVVVDMNGIHTVNMAFCNCTQGIPQRVQLLCHRLFPVTTIYPHTAFTFGILHFFQLLSFMSKVSAYEFYHTLVRLTDNSGLQPPPDRYESFLRVMREWRHIRALKRFGRGHETGGVEGTKQGELALRCPACPQPSINLPLGWIKNLTTRWLYRLFLAVDANFRLRRLNVSSDQSDPGLNLGYAYFVEEGAFRGHLDSFAKVIPEEEKSTCNNHDAVKLANSRAGHGAAATGVGAVVCGRHDMKRPLSVGDLQKGERYLNMDYFILSTLTDDAPPDLVISYDIACQWHKNFFTRMSRYPEALRLSQPEQNILYLVPKFHLPAHILKCRDNFSFNFSAKVGRTDGEAPERGWAATNALAASTKEMGPGARRDTLDDHFGDYNWRKIVILADMLCTRLKEAVRARLEHVVEFVGYEDALRVEHSESVNSWRQMVLVWEGDRSRPNPFSPTLRPMTENAVRLELAREEKNISSVEIHHDVSPSEFMAQGLQLEEAQVRLQRDIDTLGPHSTDLQRSKVQAQANRIQRKIEAWIDVQKVYMPKTALLRARDDDRRAVGKDIQPSKVPLYLPSTALRLNAIDLTTQKAIIDDERRLRLAQANDTLALLRDHLLLKSYLTTYQRIYAAIETLSAKLNRFEWQGILQPLKEEHVRGLDQYNESSSEGHRNLAWIWKTNLQGGQKGLQEALRIEWCKSRARAQRWQEECELLIEELRRVRVTFAYYTQLWIKRAEFRSLAGAKAYAFRQAALWSELHKDAEAKWLDVEATLELNSSQHDVATTDLDNRTTST</sequence>
<proteinExistence type="predicted"/>
<dbReference type="GeneID" id="85362634"/>
<evidence type="ECO:0000256" key="1">
    <source>
        <dbReference type="SAM" id="MobiDB-lite"/>
    </source>
</evidence>
<evidence type="ECO:0000313" key="3">
    <source>
        <dbReference type="EMBL" id="KAK0436328.1"/>
    </source>
</evidence>
<dbReference type="InterPro" id="IPR041457">
    <property type="entry name" value="CxC2_KDZ-assoc"/>
</dbReference>
<organism evidence="3 4">
    <name type="scientific">Armillaria tabescens</name>
    <name type="common">Ringless honey mushroom</name>
    <name type="synonym">Agaricus tabescens</name>
    <dbReference type="NCBI Taxonomy" id="1929756"/>
    <lineage>
        <taxon>Eukaryota</taxon>
        <taxon>Fungi</taxon>
        <taxon>Dikarya</taxon>
        <taxon>Basidiomycota</taxon>
        <taxon>Agaricomycotina</taxon>
        <taxon>Agaricomycetes</taxon>
        <taxon>Agaricomycetidae</taxon>
        <taxon>Agaricales</taxon>
        <taxon>Marasmiineae</taxon>
        <taxon>Physalacriaceae</taxon>
        <taxon>Desarmillaria</taxon>
    </lineage>
</organism>
<dbReference type="PANTHER" id="PTHR33096">
    <property type="entry name" value="CXC2 DOMAIN-CONTAINING PROTEIN"/>
    <property type="match status" value="1"/>
</dbReference>
<dbReference type="Proteomes" id="UP001175211">
    <property type="component" value="Unassembled WGS sequence"/>
</dbReference>
<protein>
    <recommendedName>
        <fullName evidence="2">CxC2-like cysteine cluster KDZ transposase-associated domain-containing protein</fullName>
    </recommendedName>
</protein>
<name>A0AA39J586_ARMTA</name>
<feature type="region of interest" description="Disordered" evidence="1">
    <location>
        <begin position="217"/>
        <end position="238"/>
    </location>
</feature>